<protein>
    <submittedName>
        <fullName evidence="2">Uncharacterized protein</fullName>
    </submittedName>
</protein>
<feature type="compositionally biased region" description="Gly residues" evidence="1">
    <location>
        <begin position="43"/>
        <end position="60"/>
    </location>
</feature>
<keyword evidence="3" id="KW-1185">Reference proteome</keyword>
<organism evidence="2 3">
    <name type="scientific">Rugamonas rivuli</name>
    <dbReference type="NCBI Taxonomy" id="2743358"/>
    <lineage>
        <taxon>Bacteria</taxon>
        <taxon>Pseudomonadati</taxon>
        <taxon>Pseudomonadota</taxon>
        <taxon>Betaproteobacteria</taxon>
        <taxon>Burkholderiales</taxon>
        <taxon>Oxalobacteraceae</taxon>
        <taxon>Telluria group</taxon>
        <taxon>Rugamonas</taxon>
    </lineage>
</organism>
<gene>
    <name evidence="2" type="ORF">GEV01_23800</name>
</gene>
<feature type="region of interest" description="Disordered" evidence="1">
    <location>
        <begin position="27"/>
        <end position="60"/>
    </location>
</feature>
<feature type="compositionally biased region" description="Low complexity" evidence="1">
    <location>
        <begin position="27"/>
        <end position="42"/>
    </location>
</feature>
<dbReference type="Proteomes" id="UP000444318">
    <property type="component" value="Unassembled WGS sequence"/>
</dbReference>
<proteinExistence type="predicted"/>
<evidence type="ECO:0000313" key="3">
    <source>
        <dbReference type="Proteomes" id="UP000444318"/>
    </source>
</evidence>
<evidence type="ECO:0000256" key="1">
    <source>
        <dbReference type="SAM" id="MobiDB-lite"/>
    </source>
</evidence>
<accession>A0A843SQN1</accession>
<comment type="caution">
    <text evidence="2">The sequence shown here is derived from an EMBL/GenBank/DDBJ whole genome shotgun (WGS) entry which is preliminary data.</text>
</comment>
<sequence>MSKYFIYAVIVSIVTSGSSWMRATSGSNNYSSGYRGSTWSSNTGGGGGSYGGGSGGGGHK</sequence>
<name>A0A843SQN1_9BURK</name>
<reference evidence="2 3" key="1">
    <citation type="submission" date="2019-10" db="EMBL/GenBank/DDBJ databases">
        <title>Two novel species isolated from a subtropical stream in China.</title>
        <authorList>
            <person name="Lu H."/>
        </authorList>
    </citation>
    <scope>NUCLEOTIDE SEQUENCE [LARGE SCALE GENOMIC DNA]</scope>
    <source>
        <strain evidence="2 3">FT103W</strain>
    </source>
</reference>
<dbReference type="RefSeq" id="WP_152807961.1">
    <property type="nucleotide sequence ID" value="NZ_WHUF01000007.1"/>
</dbReference>
<dbReference type="EMBL" id="WHUF01000007">
    <property type="protein sequence ID" value="MQA22546.1"/>
    <property type="molecule type" value="Genomic_DNA"/>
</dbReference>
<dbReference type="AlphaFoldDB" id="A0A843SQN1"/>
<evidence type="ECO:0000313" key="2">
    <source>
        <dbReference type="EMBL" id="MQA22546.1"/>
    </source>
</evidence>